<feature type="region of interest" description="Disordered" evidence="7">
    <location>
        <begin position="437"/>
        <end position="512"/>
    </location>
</feature>
<keyword evidence="6" id="KW-0572">Peptidoglycan-anchor</keyword>
<dbReference type="InterPro" id="IPR001611">
    <property type="entry name" value="Leu-rich_rpt"/>
</dbReference>
<dbReference type="InterPro" id="IPR050836">
    <property type="entry name" value="SDS22/Internalin_LRR"/>
</dbReference>
<keyword evidence="4" id="KW-0732">Signal</keyword>
<protein>
    <submittedName>
        <fullName evidence="10">MucBP domain-containing protein</fullName>
    </submittedName>
</protein>
<dbReference type="Pfam" id="PF13516">
    <property type="entry name" value="LRR_6"/>
    <property type="match status" value="1"/>
</dbReference>
<dbReference type="Pfam" id="PF06458">
    <property type="entry name" value="MucBP"/>
    <property type="match status" value="1"/>
</dbReference>
<dbReference type="SUPFAM" id="SSF52075">
    <property type="entry name" value="Outer arm dynein light chain 1"/>
    <property type="match status" value="1"/>
</dbReference>
<dbReference type="NCBIfam" id="TIGR01167">
    <property type="entry name" value="LPXTG_anchor"/>
    <property type="match status" value="1"/>
</dbReference>
<evidence type="ECO:0000256" key="8">
    <source>
        <dbReference type="SAM" id="Phobius"/>
    </source>
</evidence>
<dbReference type="Gene3D" id="3.80.10.10">
    <property type="entry name" value="Ribonuclease Inhibitor"/>
    <property type="match status" value="1"/>
</dbReference>
<evidence type="ECO:0000256" key="3">
    <source>
        <dbReference type="ARBA" id="ARBA00022614"/>
    </source>
</evidence>
<feature type="compositionally biased region" description="Low complexity" evidence="7">
    <location>
        <begin position="496"/>
        <end position="507"/>
    </location>
</feature>
<dbReference type="PANTHER" id="PTHR46652">
    <property type="entry name" value="LEUCINE-RICH REPEAT AND IQ DOMAIN-CONTAINING PROTEIN 1-RELATED"/>
    <property type="match status" value="1"/>
</dbReference>
<feature type="transmembrane region" description="Helical" evidence="8">
    <location>
        <begin position="522"/>
        <end position="541"/>
    </location>
</feature>
<dbReference type="Proteomes" id="UP001139006">
    <property type="component" value="Unassembled WGS sequence"/>
</dbReference>
<dbReference type="PANTHER" id="PTHR46652:SF3">
    <property type="entry name" value="LEUCINE-RICH REPEAT-CONTAINING PROTEIN 9"/>
    <property type="match status" value="1"/>
</dbReference>
<dbReference type="PROSITE" id="PS50847">
    <property type="entry name" value="GRAM_POS_ANCHORING"/>
    <property type="match status" value="1"/>
</dbReference>
<dbReference type="RefSeq" id="WP_253361998.1">
    <property type="nucleotide sequence ID" value="NZ_JAIULA010000027.1"/>
</dbReference>
<evidence type="ECO:0000256" key="7">
    <source>
        <dbReference type="SAM" id="MobiDB-lite"/>
    </source>
</evidence>
<feature type="region of interest" description="Disordered" evidence="7">
    <location>
        <begin position="53"/>
        <end position="127"/>
    </location>
</feature>
<dbReference type="InterPro" id="IPR025875">
    <property type="entry name" value="Leu-rich_rpt_4"/>
</dbReference>
<organism evidence="10 11">
    <name type="scientific">Ligilactobacillus ubinensis</name>
    <dbReference type="NCBI Taxonomy" id="2876789"/>
    <lineage>
        <taxon>Bacteria</taxon>
        <taxon>Bacillati</taxon>
        <taxon>Bacillota</taxon>
        <taxon>Bacilli</taxon>
        <taxon>Lactobacillales</taxon>
        <taxon>Lactobacillaceae</taxon>
        <taxon>Ligilactobacillus</taxon>
    </lineage>
</organism>
<feature type="domain" description="Gram-positive cocci surface proteins LPxTG" evidence="9">
    <location>
        <begin position="513"/>
        <end position="548"/>
    </location>
</feature>
<reference evidence="10 11" key="1">
    <citation type="journal article" date="2023" name="Int. J. Syst. Evol. Microbiol.">
        <title>Ligilactobacillus ubinensis sp. nov., a novel species isolated from the wild ferment of a durian fruit (Durio zibethinus).</title>
        <authorList>
            <person name="Heng Y.C."/>
            <person name="Menon N."/>
            <person name="Chen B."/>
            <person name="Loo B.Z.L."/>
            <person name="Wong G.W.J."/>
            <person name="Lim A.C.H."/>
            <person name="Silvaraju S."/>
            <person name="Kittelmann S."/>
        </authorList>
    </citation>
    <scope>NUCLEOTIDE SEQUENCE [LARGE SCALE GENOMIC DNA]</scope>
    <source>
        <strain evidence="10 11">WILCCON 0076</strain>
    </source>
</reference>
<keyword evidence="11" id="KW-1185">Reference proteome</keyword>
<evidence type="ECO:0000313" key="11">
    <source>
        <dbReference type="Proteomes" id="UP001139006"/>
    </source>
</evidence>
<keyword evidence="8" id="KW-0472">Membrane</keyword>
<sequence>MKSRGIHSIALLIHNTQKQPNKHFHSINKLLICWVVFSGLLAANGTVVSADATNTTEGNQSSQTSSITESSSTVNETASSVVNTAASTSTESSSTNKVTTQNTVSSLTTNNSTTTTTQASSSDESIDSWMPDKNLQEVVAAVLKVTSVDKITKEDMADITDLSGVNRNIKSLEGLEYATSLTSLNISGNQISDISPLAKLSSLTDLNLSDNQISDISPIANLKSLTYLNLNFNKISDFSTIDGDYFFSDNIGTASVQDVTASATTATANYIMDIPIKINTSGQSITNYITPHSTDDDTRYVSLDDKIGDYFNKDGKLEFDNLSEGTHTIVIAWEGQEPASLKSSLSSSDSQRISGTYTLTLDYEKQTGGDITVNYIDASGNKIHDPQIVSGYIGDTYDVSTDAYKLALDGYTLKGATGNINGQFTDQPQTITYIYNKNESPVNPDTPSTPVTPDNPITPINPSEPVNPATPNPTTPLIPSSPNSDSNAVLPASKDSSTSATQNTSTQEDSATLPATGELNTFWMTLSGIIGILMLGLLSIIKFTHKKD</sequence>
<evidence type="ECO:0000256" key="5">
    <source>
        <dbReference type="ARBA" id="ARBA00022737"/>
    </source>
</evidence>
<keyword evidence="5" id="KW-0677">Repeat</keyword>
<dbReference type="InterPro" id="IPR032675">
    <property type="entry name" value="LRR_dom_sf"/>
</dbReference>
<dbReference type="Pfam" id="PF12799">
    <property type="entry name" value="LRR_4"/>
    <property type="match status" value="1"/>
</dbReference>
<evidence type="ECO:0000256" key="6">
    <source>
        <dbReference type="ARBA" id="ARBA00023088"/>
    </source>
</evidence>
<evidence type="ECO:0000256" key="2">
    <source>
        <dbReference type="ARBA" id="ARBA00022525"/>
    </source>
</evidence>
<evidence type="ECO:0000256" key="1">
    <source>
        <dbReference type="ARBA" id="ARBA00022512"/>
    </source>
</evidence>
<proteinExistence type="predicted"/>
<gene>
    <name evidence="10" type="ORF">LB941_10900</name>
</gene>
<dbReference type="EMBL" id="JAIULA010000027">
    <property type="protein sequence ID" value="MCP0887837.1"/>
    <property type="molecule type" value="Genomic_DNA"/>
</dbReference>
<dbReference type="PROSITE" id="PS51450">
    <property type="entry name" value="LRR"/>
    <property type="match status" value="3"/>
</dbReference>
<keyword evidence="8" id="KW-1133">Transmembrane helix</keyword>
<accession>A0A9X2FLN7</accession>
<keyword evidence="2" id="KW-0964">Secreted</keyword>
<dbReference type="Gene3D" id="3.10.20.320">
    <property type="entry name" value="Putative peptidoglycan bound protein (lpxtg motif)"/>
    <property type="match status" value="1"/>
</dbReference>
<dbReference type="SMART" id="SM00365">
    <property type="entry name" value="LRR_SD22"/>
    <property type="match status" value="3"/>
</dbReference>
<feature type="compositionally biased region" description="Polar residues" evidence="7">
    <location>
        <begin position="437"/>
        <end position="452"/>
    </location>
</feature>
<evidence type="ECO:0000313" key="10">
    <source>
        <dbReference type="EMBL" id="MCP0887837.1"/>
    </source>
</evidence>
<dbReference type="AlphaFoldDB" id="A0A9X2FLN7"/>
<evidence type="ECO:0000259" key="9">
    <source>
        <dbReference type="PROSITE" id="PS50847"/>
    </source>
</evidence>
<dbReference type="InterPro" id="IPR009459">
    <property type="entry name" value="MucBP_dom"/>
</dbReference>
<name>A0A9X2FLN7_9LACO</name>
<dbReference type="InterPro" id="IPR019931">
    <property type="entry name" value="LPXTG_anchor"/>
</dbReference>
<evidence type="ECO:0000256" key="4">
    <source>
        <dbReference type="ARBA" id="ARBA00022729"/>
    </source>
</evidence>
<comment type="caution">
    <text evidence="10">The sequence shown here is derived from an EMBL/GenBank/DDBJ whole genome shotgun (WGS) entry which is preliminary data.</text>
</comment>
<keyword evidence="1" id="KW-0134">Cell wall</keyword>
<keyword evidence="3" id="KW-0433">Leucine-rich repeat</keyword>
<keyword evidence="8" id="KW-0812">Transmembrane</keyword>
<feature type="compositionally biased region" description="Low complexity" evidence="7">
    <location>
        <begin position="61"/>
        <end position="122"/>
    </location>
</feature>